<evidence type="ECO:0000313" key="2">
    <source>
        <dbReference type="Proteomes" id="UP000595231"/>
    </source>
</evidence>
<name>A0A7T4B9R8_9BURK</name>
<proteinExistence type="predicted"/>
<evidence type="ECO:0000313" key="1">
    <source>
        <dbReference type="EMBL" id="QQB38321.1"/>
    </source>
</evidence>
<dbReference type="AlphaFoldDB" id="A0A7T4B9R8"/>
<protein>
    <submittedName>
        <fullName evidence="1">Uncharacterized protein</fullName>
    </submittedName>
</protein>
<sequence>MFPAWQFVDPVPSLLPHVITELRGVLQFELHAFFVTQQDDLNELSPAEMLAGLPFENRGAASPAQARLLSLSTAERLQRVLALARYAGRGMTD</sequence>
<dbReference type="Proteomes" id="UP000595231">
    <property type="component" value="Chromosome"/>
</dbReference>
<organism evidence="1 2">
    <name type="scientific">Achromobacter deleyi</name>
    <dbReference type="NCBI Taxonomy" id="1353891"/>
    <lineage>
        <taxon>Bacteria</taxon>
        <taxon>Pseudomonadati</taxon>
        <taxon>Pseudomonadota</taxon>
        <taxon>Betaproteobacteria</taxon>
        <taxon>Burkholderiales</taxon>
        <taxon>Alcaligenaceae</taxon>
        <taxon>Achromobacter</taxon>
    </lineage>
</organism>
<reference evidence="1 2" key="1">
    <citation type="submission" date="2020-12" db="EMBL/GenBank/DDBJ databases">
        <title>FDA dAtabase for Regulatory Grade micrObial Sequences (FDA-ARGOS): Supporting development and validation of Infectious Disease Dx tests.</title>
        <authorList>
            <person name="Sproer C."/>
            <person name="Gronow S."/>
            <person name="Severitt S."/>
            <person name="Schroder I."/>
            <person name="Tallon L."/>
            <person name="Sadzewicz L."/>
            <person name="Zhao X."/>
            <person name="Boylan J."/>
            <person name="Ott S."/>
            <person name="Bowen H."/>
            <person name="Vavikolanu K."/>
            <person name="Mehta A."/>
            <person name="Aluvathingal J."/>
            <person name="Nadendla S."/>
            <person name="Lowell S."/>
            <person name="Myers T."/>
            <person name="Yan Y."/>
            <person name="Sichtig H."/>
        </authorList>
    </citation>
    <scope>NUCLEOTIDE SEQUENCE [LARGE SCALE GENOMIC DNA]</scope>
    <source>
        <strain evidence="1 2">FDAARGOS_1050</strain>
    </source>
</reference>
<accession>A0A7T4B9R8</accession>
<gene>
    <name evidence="1" type="ORF">I6I07_25810</name>
</gene>
<dbReference type="EMBL" id="CP065997">
    <property type="protein sequence ID" value="QQB38321.1"/>
    <property type="molecule type" value="Genomic_DNA"/>
</dbReference>